<evidence type="ECO:0000313" key="1">
    <source>
        <dbReference type="EMBL" id="GAD91697.1"/>
    </source>
</evidence>
<dbReference type="EMBL" id="BAUL01000003">
    <property type="protein sequence ID" value="GAD91697.1"/>
    <property type="molecule type" value="Genomic_DNA"/>
</dbReference>
<proteinExistence type="predicted"/>
<organism evidence="1 2">
    <name type="scientific">Byssochlamys spectabilis (strain No. 5 / NBRC 109023)</name>
    <name type="common">Paecilomyces variotii</name>
    <dbReference type="NCBI Taxonomy" id="1356009"/>
    <lineage>
        <taxon>Eukaryota</taxon>
        <taxon>Fungi</taxon>
        <taxon>Dikarya</taxon>
        <taxon>Ascomycota</taxon>
        <taxon>Pezizomycotina</taxon>
        <taxon>Eurotiomycetes</taxon>
        <taxon>Eurotiomycetidae</taxon>
        <taxon>Eurotiales</taxon>
        <taxon>Thermoascaceae</taxon>
        <taxon>Paecilomyces</taxon>
    </lineage>
</organism>
<name>V5FSX5_BYSSN</name>
<dbReference type="AlphaFoldDB" id="V5FSX5"/>
<accession>V5FSX5</accession>
<keyword evidence="2" id="KW-1185">Reference proteome</keyword>
<dbReference type="Proteomes" id="UP000018001">
    <property type="component" value="Unassembled WGS sequence"/>
</dbReference>
<evidence type="ECO:0000313" key="2">
    <source>
        <dbReference type="Proteomes" id="UP000018001"/>
    </source>
</evidence>
<sequence length="152" mass="17048">MSRLLDRYSSTLSSTSDRLPLALPLDETICGKDSKGHETINRARAMRGRSKPRIVPVSFSGSSVLKLVEVLHATSAAPHRLVNVSMTAKRAWEALSMRLASTPFYLTSLQDIPTTNYYDYPTNDQLVLFHRPLFTEYGVLRKSMIIFTSPEA</sequence>
<protein>
    <submittedName>
        <fullName evidence="1">Uncharacterized protein</fullName>
    </submittedName>
</protein>
<reference evidence="2" key="1">
    <citation type="journal article" date="2014" name="Genome Announc.">
        <title>Draft genome sequence of the formaldehyde-resistant fungus Byssochlamys spectabilis No. 5 (anamorph Paecilomyces variotii No. 5) (NBRC109023).</title>
        <authorList>
            <person name="Oka T."/>
            <person name="Ekino K."/>
            <person name="Fukuda K."/>
            <person name="Nomura Y."/>
        </authorList>
    </citation>
    <scope>NUCLEOTIDE SEQUENCE [LARGE SCALE GENOMIC DNA]</scope>
    <source>
        <strain evidence="2">No. 5 / NBRC 109023</strain>
    </source>
</reference>
<comment type="caution">
    <text evidence="1">The sequence shown here is derived from an EMBL/GenBank/DDBJ whole genome shotgun (WGS) entry which is preliminary data.</text>
</comment>
<dbReference type="InParanoid" id="V5FSX5"/>
<gene>
    <name evidence="1" type="ORF">PVAR5_0271</name>
</gene>
<dbReference type="HOGENOM" id="CLU_1722102_0_0_1"/>